<evidence type="ECO:0000256" key="4">
    <source>
        <dbReference type="ARBA" id="ARBA00022475"/>
    </source>
</evidence>
<dbReference type="OrthoDB" id="9761056at2"/>
<feature type="transmembrane region" description="Helical" evidence="8">
    <location>
        <begin position="289"/>
        <end position="308"/>
    </location>
</feature>
<accession>A0A426JZV2</accession>
<reference evidence="9 10" key="1">
    <citation type="submission" date="2018-11" db="EMBL/GenBank/DDBJ databases">
        <title>Saccharopolyspora rhizosphaerae sp. nov., an actinomycete isolated from rhizosphere soil in Thailand.</title>
        <authorList>
            <person name="Intra B."/>
            <person name="Euanorasetr J."/>
            <person name="Take A."/>
            <person name="Inahashi Y."/>
            <person name="Mori M."/>
            <person name="Panbangred W."/>
            <person name="Matsumoto A."/>
        </authorList>
    </citation>
    <scope>NUCLEOTIDE SEQUENCE [LARGE SCALE GENOMIC DNA]</scope>
    <source>
        <strain evidence="9 10">H219</strain>
    </source>
</reference>
<proteinExistence type="inferred from homology"/>
<sequence>MYQQVLDPLFGSLGVSALAAALPLLVLFVLLGIVRMAAWKASLISLGVALAVAVLVYPMPVGPAVLSATLGAAFGFFPILWIVINAIWVYNMTVRTGHFDVLQRTFSRVSGDRRIQAVIIAFCFGALLEALAGFGTPVAITTVMLLALGFSPITSAVVSLVANTAPVAFGALASPLVTLSSVTDLPLAELGAMTGRQTPILAVFVPVVLVGIIDGFRGVRETLPATLTCGTTFGFAQFVAANYLSVPLADIVAALVAAGATVLLLKVWSPQGSEETGSSTQTDSRAQVVRAYAPYLIIIAVFVVAQIGPVNDLLDAVTVKFNWPGLHVANAAGEELSMTEFKFNWLTSAGSLLLIAGLLSIPALGISAHDSLERYFATYAQLKWPIVTVMSVLAIAYVMNASGQTATLGNWMAGAGGVFALIAPVLGWLGTAVTGSDTSSNSLFGALQVAAANKVGLDPVLAAASNGSGGVLGKMISPQNLAIAAGAVGMSGREGDIFRRVLPWSLIFLVAMCVLAYLQSLPVLAWMVP</sequence>
<gene>
    <name evidence="9" type="ORF">EIL87_06320</name>
</gene>
<dbReference type="GO" id="GO:0015129">
    <property type="term" value="F:lactate transmembrane transporter activity"/>
    <property type="evidence" value="ECO:0007669"/>
    <property type="project" value="UniProtKB-UniRule"/>
</dbReference>
<keyword evidence="7 8" id="KW-0472">Membrane</keyword>
<feature type="transmembrane region" description="Helical" evidence="8">
    <location>
        <begin position="115"/>
        <end position="134"/>
    </location>
</feature>
<feature type="transmembrane region" description="Helical" evidence="8">
    <location>
        <begin position="72"/>
        <end position="94"/>
    </location>
</feature>
<evidence type="ECO:0000313" key="9">
    <source>
        <dbReference type="EMBL" id="RRO18723.1"/>
    </source>
</evidence>
<feature type="transmembrane region" description="Helical" evidence="8">
    <location>
        <begin position="501"/>
        <end position="528"/>
    </location>
</feature>
<dbReference type="AlphaFoldDB" id="A0A426JZV2"/>
<evidence type="ECO:0000313" key="10">
    <source>
        <dbReference type="Proteomes" id="UP000274515"/>
    </source>
</evidence>
<evidence type="ECO:0000256" key="1">
    <source>
        <dbReference type="ARBA" id="ARBA00004651"/>
    </source>
</evidence>
<dbReference type="GO" id="GO:0005886">
    <property type="term" value="C:plasma membrane"/>
    <property type="evidence" value="ECO:0007669"/>
    <property type="project" value="UniProtKB-SubCell"/>
</dbReference>
<dbReference type="InterPro" id="IPR003804">
    <property type="entry name" value="Lactate_perm"/>
</dbReference>
<evidence type="ECO:0000256" key="3">
    <source>
        <dbReference type="ARBA" id="ARBA00022448"/>
    </source>
</evidence>
<feature type="transmembrane region" description="Helical" evidence="8">
    <location>
        <begin position="200"/>
        <end position="216"/>
    </location>
</feature>
<dbReference type="PANTHER" id="PTHR30003">
    <property type="entry name" value="L-LACTATE PERMEASE"/>
    <property type="match status" value="1"/>
</dbReference>
<keyword evidence="3 8" id="KW-0813">Transport</keyword>
<dbReference type="EMBL" id="RSAA01000006">
    <property type="protein sequence ID" value="RRO18723.1"/>
    <property type="molecule type" value="Genomic_DNA"/>
</dbReference>
<feature type="transmembrane region" description="Helical" evidence="8">
    <location>
        <begin position="380"/>
        <end position="399"/>
    </location>
</feature>
<evidence type="ECO:0000256" key="7">
    <source>
        <dbReference type="ARBA" id="ARBA00023136"/>
    </source>
</evidence>
<evidence type="ECO:0000256" key="8">
    <source>
        <dbReference type="RuleBase" id="RU365092"/>
    </source>
</evidence>
<organism evidence="9 10">
    <name type="scientific">Saccharopolyspora rhizosphaerae</name>
    <dbReference type="NCBI Taxonomy" id="2492662"/>
    <lineage>
        <taxon>Bacteria</taxon>
        <taxon>Bacillati</taxon>
        <taxon>Actinomycetota</taxon>
        <taxon>Actinomycetes</taxon>
        <taxon>Pseudonocardiales</taxon>
        <taxon>Pseudonocardiaceae</taxon>
        <taxon>Saccharopolyspora</taxon>
    </lineage>
</organism>
<name>A0A426JZV2_9PSEU</name>
<keyword evidence="4 8" id="KW-1003">Cell membrane</keyword>
<evidence type="ECO:0000256" key="5">
    <source>
        <dbReference type="ARBA" id="ARBA00022692"/>
    </source>
</evidence>
<evidence type="ECO:0000256" key="2">
    <source>
        <dbReference type="ARBA" id="ARBA00010100"/>
    </source>
</evidence>
<feature type="transmembrane region" description="Helical" evidence="8">
    <location>
        <begin position="251"/>
        <end position="268"/>
    </location>
</feature>
<comment type="subcellular location">
    <subcellularLocation>
        <location evidence="1 8">Cell membrane</location>
        <topology evidence="1 8">Multi-pass membrane protein</topology>
    </subcellularLocation>
</comment>
<dbReference type="PANTHER" id="PTHR30003:SF0">
    <property type="entry name" value="GLYCOLATE PERMEASE GLCA-RELATED"/>
    <property type="match status" value="1"/>
</dbReference>
<feature type="transmembrane region" description="Helical" evidence="8">
    <location>
        <begin position="411"/>
        <end position="433"/>
    </location>
</feature>
<comment type="caution">
    <text evidence="9">The sequence shown here is derived from an EMBL/GenBank/DDBJ whole genome shotgun (WGS) entry which is preliminary data.</text>
</comment>
<protein>
    <recommendedName>
        <fullName evidence="8">L-lactate permease</fullName>
    </recommendedName>
</protein>
<comment type="similarity">
    <text evidence="2 8">Belongs to the lactate permease family.</text>
</comment>
<feature type="transmembrane region" description="Helical" evidence="8">
    <location>
        <begin position="12"/>
        <end position="34"/>
    </location>
</feature>
<feature type="transmembrane region" description="Helical" evidence="8">
    <location>
        <begin position="345"/>
        <end position="368"/>
    </location>
</feature>
<keyword evidence="5 8" id="KW-0812">Transmembrane</keyword>
<dbReference type="Pfam" id="PF02652">
    <property type="entry name" value="Lactate_perm"/>
    <property type="match status" value="1"/>
</dbReference>
<dbReference type="RefSeq" id="WP_125089222.1">
    <property type="nucleotide sequence ID" value="NZ_RSAA01000006.1"/>
</dbReference>
<keyword evidence="6 8" id="KW-1133">Transmembrane helix</keyword>
<evidence type="ECO:0000256" key="6">
    <source>
        <dbReference type="ARBA" id="ARBA00022989"/>
    </source>
</evidence>
<dbReference type="NCBIfam" id="TIGR00795">
    <property type="entry name" value="lctP"/>
    <property type="match status" value="1"/>
</dbReference>
<feature type="transmembrane region" description="Helical" evidence="8">
    <location>
        <begin position="41"/>
        <end position="60"/>
    </location>
</feature>
<keyword evidence="10" id="KW-1185">Reference proteome</keyword>
<dbReference type="GO" id="GO:0015295">
    <property type="term" value="F:solute:proton symporter activity"/>
    <property type="evidence" value="ECO:0007669"/>
    <property type="project" value="TreeGrafter"/>
</dbReference>
<dbReference type="Proteomes" id="UP000274515">
    <property type="component" value="Unassembled WGS sequence"/>
</dbReference>
<comment type="function">
    <text evidence="8">Uptake of L-lactate across the membrane. Can also transport D-lactate and glycolate.</text>
</comment>